<protein>
    <submittedName>
        <fullName evidence="1">RNA-directed DNA polymerase, eukaryota, reverse transcriptase zinc-binding domain protein</fullName>
    </submittedName>
</protein>
<gene>
    <name evidence="1" type="ORF">Tci_034778</name>
</gene>
<dbReference type="GO" id="GO:0003964">
    <property type="term" value="F:RNA-directed DNA polymerase activity"/>
    <property type="evidence" value="ECO:0007669"/>
    <property type="project" value="UniProtKB-KW"/>
</dbReference>
<sequence>MGCMETWMGFDIGKWWWRFKKDGGGLWVRVIKSIHGMEEIDGVGIEFTSSCVGEVGEGRDIRFWVDRWVDNRRLYDRFPRLFHLDSRKEGSIMDKLKWVNNGWVGAWDWSRNISGRVCREYDDLIEALRNVAISNSCKDRWRWTLGEDGDFKVKILASLIEEKILQVENGGHDTHWNNLVPKKVNVFV</sequence>
<dbReference type="PANTHER" id="PTHR36617">
    <property type="entry name" value="PROTEIN, PUTATIVE-RELATED"/>
    <property type="match status" value="1"/>
</dbReference>
<dbReference type="EMBL" id="BKCJ010004736">
    <property type="protein sequence ID" value="GEU62800.1"/>
    <property type="molecule type" value="Genomic_DNA"/>
</dbReference>
<reference evidence="1" key="1">
    <citation type="journal article" date="2019" name="Sci. Rep.">
        <title>Draft genome of Tanacetum cinerariifolium, the natural source of mosquito coil.</title>
        <authorList>
            <person name="Yamashiro T."/>
            <person name="Shiraishi A."/>
            <person name="Satake H."/>
            <person name="Nakayama K."/>
        </authorList>
    </citation>
    <scope>NUCLEOTIDE SEQUENCE</scope>
</reference>
<evidence type="ECO:0000313" key="1">
    <source>
        <dbReference type="EMBL" id="GEU62800.1"/>
    </source>
</evidence>
<accession>A0A6L2LNN3</accession>
<keyword evidence="1" id="KW-0808">Transferase</keyword>
<name>A0A6L2LNN3_TANCI</name>
<dbReference type="PANTHER" id="PTHR36617:SF15">
    <property type="entry name" value="REVERSE TRANSCRIPTASE ZINC-BINDING DOMAIN-CONTAINING PROTEIN"/>
    <property type="match status" value="1"/>
</dbReference>
<comment type="caution">
    <text evidence="1">The sequence shown here is derived from an EMBL/GenBank/DDBJ whole genome shotgun (WGS) entry which is preliminary data.</text>
</comment>
<dbReference type="AlphaFoldDB" id="A0A6L2LNN3"/>
<organism evidence="1">
    <name type="scientific">Tanacetum cinerariifolium</name>
    <name type="common">Dalmatian daisy</name>
    <name type="synonym">Chrysanthemum cinerariifolium</name>
    <dbReference type="NCBI Taxonomy" id="118510"/>
    <lineage>
        <taxon>Eukaryota</taxon>
        <taxon>Viridiplantae</taxon>
        <taxon>Streptophyta</taxon>
        <taxon>Embryophyta</taxon>
        <taxon>Tracheophyta</taxon>
        <taxon>Spermatophyta</taxon>
        <taxon>Magnoliopsida</taxon>
        <taxon>eudicotyledons</taxon>
        <taxon>Gunneridae</taxon>
        <taxon>Pentapetalae</taxon>
        <taxon>asterids</taxon>
        <taxon>campanulids</taxon>
        <taxon>Asterales</taxon>
        <taxon>Asteraceae</taxon>
        <taxon>Asteroideae</taxon>
        <taxon>Anthemideae</taxon>
        <taxon>Anthemidinae</taxon>
        <taxon>Tanacetum</taxon>
    </lineage>
</organism>
<keyword evidence="1" id="KW-0695">RNA-directed DNA polymerase</keyword>
<keyword evidence="1" id="KW-0548">Nucleotidyltransferase</keyword>
<proteinExistence type="predicted"/>